<dbReference type="AlphaFoldDB" id="A0A2G8LFS8"/>
<dbReference type="Proteomes" id="UP000230750">
    <property type="component" value="Unassembled WGS sequence"/>
</dbReference>
<gene>
    <name evidence="2" type="ORF">BSL78_03987</name>
</gene>
<name>A0A2G8LFS8_STIJA</name>
<evidence type="ECO:0000313" key="3">
    <source>
        <dbReference type="Proteomes" id="UP000230750"/>
    </source>
</evidence>
<sequence length="120" mass="13962">MAWHVMASWSNDLGFGNLRMKPLRRLAIEEIGVTAQTEDDKADEDGVKIQPLPSSLPSERLPQSKMEQKDEEIILKSKDRRRVEMTGKDSAAPILHLHHLPLLRQPHRRHHHHMVYRPNQ</sequence>
<dbReference type="EMBL" id="MRZV01000093">
    <property type="protein sequence ID" value="PIK59105.1"/>
    <property type="molecule type" value="Genomic_DNA"/>
</dbReference>
<proteinExistence type="predicted"/>
<reference evidence="2 3" key="1">
    <citation type="journal article" date="2017" name="PLoS Biol.">
        <title>The sea cucumber genome provides insights into morphological evolution and visceral regeneration.</title>
        <authorList>
            <person name="Zhang X."/>
            <person name="Sun L."/>
            <person name="Yuan J."/>
            <person name="Sun Y."/>
            <person name="Gao Y."/>
            <person name="Zhang L."/>
            <person name="Li S."/>
            <person name="Dai H."/>
            <person name="Hamel J.F."/>
            <person name="Liu C."/>
            <person name="Yu Y."/>
            <person name="Liu S."/>
            <person name="Lin W."/>
            <person name="Guo K."/>
            <person name="Jin S."/>
            <person name="Xu P."/>
            <person name="Storey K.B."/>
            <person name="Huan P."/>
            <person name="Zhang T."/>
            <person name="Zhou Y."/>
            <person name="Zhang J."/>
            <person name="Lin C."/>
            <person name="Li X."/>
            <person name="Xing L."/>
            <person name="Huo D."/>
            <person name="Sun M."/>
            <person name="Wang L."/>
            <person name="Mercier A."/>
            <person name="Li F."/>
            <person name="Yang H."/>
            <person name="Xiang J."/>
        </authorList>
    </citation>
    <scope>NUCLEOTIDE SEQUENCE [LARGE SCALE GENOMIC DNA]</scope>
    <source>
        <strain evidence="2">Shaxun</strain>
        <tissue evidence="2">Muscle</tissue>
    </source>
</reference>
<feature type="compositionally biased region" description="Low complexity" evidence="1">
    <location>
        <begin position="51"/>
        <end position="64"/>
    </location>
</feature>
<evidence type="ECO:0000313" key="2">
    <source>
        <dbReference type="EMBL" id="PIK59105.1"/>
    </source>
</evidence>
<evidence type="ECO:0000256" key="1">
    <source>
        <dbReference type="SAM" id="MobiDB-lite"/>
    </source>
</evidence>
<organism evidence="2 3">
    <name type="scientific">Stichopus japonicus</name>
    <name type="common">Sea cucumber</name>
    <dbReference type="NCBI Taxonomy" id="307972"/>
    <lineage>
        <taxon>Eukaryota</taxon>
        <taxon>Metazoa</taxon>
        <taxon>Echinodermata</taxon>
        <taxon>Eleutherozoa</taxon>
        <taxon>Echinozoa</taxon>
        <taxon>Holothuroidea</taxon>
        <taxon>Aspidochirotacea</taxon>
        <taxon>Aspidochirotida</taxon>
        <taxon>Stichopodidae</taxon>
        <taxon>Apostichopus</taxon>
    </lineage>
</organism>
<accession>A0A2G8LFS8</accession>
<protein>
    <submittedName>
        <fullName evidence="2">Uncharacterized protein</fullName>
    </submittedName>
</protein>
<feature type="region of interest" description="Disordered" evidence="1">
    <location>
        <begin position="35"/>
        <end position="70"/>
    </location>
</feature>
<comment type="caution">
    <text evidence="2">The sequence shown here is derived from an EMBL/GenBank/DDBJ whole genome shotgun (WGS) entry which is preliminary data.</text>
</comment>
<keyword evidence="3" id="KW-1185">Reference proteome</keyword>